<feature type="non-terminal residue" evidence="1">
    <location>
        <position position="173"/>
    </location>
</feature>
<proteinExistence type="predicted"/>
<evidence type="ECO:0000313" key="2">
    <source>
        <dbReference type="Proteomes" id="UP000229401"/>
    </source>
</evidence>
<dbReference type="Proteomes" id="UP000229401">
    <property type="component" value="Unassembled WGS sequence"/>
</dbReference>
<dbReference type="Gene3D" id="1.10.3290.10">
    <property type="entry name" value="Fido-like domain"/>
    <property type="match status" value="1"/>
</dbReference>
<dbReference type="InterPro" id="IPR036597">
    <property type="entry name" value="Fido-like_dom_sf"/>
</dbReference>
<dbReference type="AlphaFoldDB" id="A0A2M7QHS6"/>
<dbReference type="SUPFAM" id="SSF140931">
    <property type="entry name" value="Fic-like"/>
    <property type="match status" value="1"/>
</dbReference>
<reference evidence="2" key="1">
    <citation type="submission" date="2017-09" db="EMBL/GenBank/DDBJ databases">
        <title>Depth-based differentiation of microbial function through sediment-hosted aquifers and enrichment of novel symbionts in the deep terrestrial subsurface.</title>
        <authorList>
            <person name="Probst A.J."/>
            <person name="Ladd B."/>
            <person name="Jarett J.K."/>
            <person name="Geller-Mcgrath D.E."/>
            <person name="Sieber C.M.K."/>
            <person name="Emerson J.B."/>
            <person name="Anantharaman K."/>
            <person name="Thomas B.C."/>
            <person name="Malmstrom R."/>
            <person name="Stieglmeier M."/>
            <person name="Klingl A."/>
            <person name="Woyke T."/>
            <person name="Ryan C.M."/>
            <person name="Banfield J.F."/>
        </authorList>
    </citation>
    <scope>NUCLEOTIDE SEQUENCE [LARGE SCALE GENOMIC DNA]</scope>
</reference>
<evidence type="ECO:0000313" key="1">
    <source>
        <dbReference type="EMBL" id="PIY71874.1"/>
    </source>
</evidence>
<gene>
    <name evidence="1" type="ORF">COY87_03890</name>
</gene>
<dbReference type="EMBL" id="PFLI01000130">
    <property type="protein sequence ID" value="PIY71874.1"/>
    <property type="molecule type" value="Genomic_DNA"/>
</dbReference>
<name>A0A2M7QHS6_9BACT</name>
<sequence>MKIPPFYQVTQTMLGLISNINANHIELSRKNIHIKEKILRKSILKSSLFSARIEGNTLYLNTLNVQDNSNEDKNEVLRILKAVKFLQQKIRYGDSISVELLFLLHSLVMNGKVGLTHGFRKEMGAIFNQSGVAVYVSPPPTQIKELINKLIIYFHSGKEQFPLILALVFHLIF</sequence>
<evidence type="ECO:0008006" key="3">
    <source>
        <dbReference type="Google" id="ProtNLM"/>
    </source>
</evidence>
<comment type="caution">
    <text evidence="1">The sequence shown here is derived from an EMBL/GenBank/DDBJ whole genome shotgun (WGS) entry which is preliminary data.</text>
</comment>
<protein>
    <recommendedName>
        <fullName evidence="3">Fido domain-containing protein</fullName>
    </recommendedName>
</protein>
<organism evidence="1 2">
    <name type="scientific">Candidatus Roizmanbacteria bacterium CG_4_10_14_0_8_um_filter_33_9</name>
    <dbReference type="NCBI Taxonomy" id="1974826"/>
    <lineage>
        <taxon>Bacteria</taxon>
        <taxon>Candidatus Roizmaniibacteriota</taxon>
    </lineage>
</organism>
<accession>A0A2M7QHS6</accession>